<dbReference type="Proteomes" id="UP000238415">
    <property type="component" value="Unassembled WGS sequence"/>
</dbReference>
<dbReference type="OrthoDB" id="1803092at2"/>
<dbReference type="InterPro" id="IPR013442">
    <property type="entry name" value="SSO1393-like"/>
</dbReference>
<dbReference type="RefSeq" id="WP_106004584.1">
    <property type="nucleotide sequence ID" value="NZ_CP136419.1"/>
</dbReference>
<organism evidence="2 3">
    <name type="scientific">Neomoorella humiferrea</name>
    <dbReference type="NCBI Taxonomy" id="676965"/>
    <lineage>
        <taxon>Bacteria</taxon>
        <taxon>Bacillati</taxon>
        <taxon>Bacillota</taxon>
        <taxon>Clostridia</taxon>
        <taxon>Neomoorellales</taxon>
        <taxon>Neomoorellaceae</taxon>
        <taxon>Neomoorella</taxon>
    </lineage>
</organism>
<dbReference type="AlphaFoldDB" id="A0A2T0AWF7"/>
<gene>
    <name evidence="2" type="ORF">MOHU_05760</name>
</gene>
<feature type="domain" description="CRISPR system ring nuclease SSO1393-like" evidence="1">
    <location>
        <begin position="59"/>
        <end position="191"/>
    </location>
</feature>
<accession>A0A2T0AWF7</accession>
<evidence type="ECO:0000259" key="1">
    <source>
        <dbReference type="Pfam" id="PF09651"/>
    </source>
</evidence>
<sequence length="399" mass="47126">MLVITTVGTSLLENYRENHSDIDMDYLYLKEEPASNWDNNERRINKIKRALLNWAQAKKETCAEIKSLFSIRHHNTKEIEVRLLATDTILSRLVAEVLEQVLKDEMKIFFEPEKDVIKGLQVWDRKRFEKEGLINLIARIEELAFTCKEIAINFTGGYKAIIPYITIMGQLNNIPLYYIFEDTDELIRLPQAPLDINWGIFEKYSHIIEDLAGGIYDWSRYKLEHPVEEDFQACIWEEGECAELNAIGRMFWNKYHNYFVVEVLKGFSYSKDSSGNKREINEALQELYGRLESLIKENKLRTTEELQIYINSLSEKNDLRHGENPDRDKYIFKSTRKSQIRLVYTPIIKPYGLSLRLFDYVRGDFDHGEYIKEFKQRMNMLTEPDFIVITLRKPLGNKF</sequence>
<dbReference type="Pfam" id="PF09651">
    <property type="entry name" value="Cas_APE2256"/>
    <property type="match status" value="1"/>
</dbReference>
<protein>
    <submittedName>
        <fullName evidence="2">CRISPR-associated protein</fullName>
    </submittedName>
</protein>
<dbReference type="EMBL" id="PVXM01000006">
    <property type="protein sequence ID" value="PRR75069.1"/>
    <property type="molecule type" value="Genomic_DNA"/>
</dbReference>
<dbReference type="NCBIfam" id="TIGR02619">
    <property type="entry name" value="putative CRISPR-associated protein, APE2256 family"/>
    <property type="match status" value="1"/>
</dbReference>
<keyword evidence="3" id="KW-1185">Reference proteome</keyword>
<proteinExistence type="predicted"/>
<comment type="caution">
    <text evidence="2">The sequence shown here is derived from an EMBL/GenBank/DDBJ whole genome shotgun (WGS) entry which is preliminary data.</text>
</comment>
<name>A0A2T0AWF7_9FIRM</name>
<reference evidence="2 3" key="1">
    <citation type="submission" date="2018-03" db="EMBL/GenBank/DDBJ databases">
        <title>Genome sequence of Moorella humiferrea DSM 23265.</title>
        <authorList>
            <person name="Poehlein A."/>
            <person name="Daniel R."/>
        </authorList>
    </citation>
    <scope>NUCLEOTIDE SEQUENCE [LARGE SCALE GENOMIC DNA]</scope>
    <source>
        <strain evidence="2 3">DSM 23265</strain>
    </source>
</reference>
<evidence type="ECO:0000313" key="2">
    <source>
        <dbReference type="EMBL" id="PRR75069.1"/>
    </source>
</evidence>
<dbReference type="Gene3D" id="3.40.50.10770">
    <property type="entry name" value="Hypothetical protein VC1899 like domain (Restriction endonuclease-like)"/>
    <property type="match status" value="1"/>
</dbReference>
<evidence type="ECO:0000313" key="3">
    <source>
        <dbReference type="Proteomes" id="UP000238415"/>
    </source>
</evidence>